<proteinExistence type="predicted"/>
<evidence type="ECO:0000313" key="2">
    <source>
        <dbReference type="EMBL" id="MPC25825.1"/>
    </source>
</evidence>
<name>A0A5B7DWZ3_PORTR</name>
<sequence length="100" mass="11214">MERETRDHVHPPYDTVTPMAASQQSLPRQVFVTSPGMTLSQQRALDITANVCSASILDYLHLVGFIDVRFALFTEASPTAMLVLRPARVSISQEHWFISI</sequence>
<accession>A0A5B7DWZ3</accession>
<feature type="compositionally biased region" description="Basic and acidic residues" evidence="1">
    <location>
        <begin position="1"/>
        <end position="11"/>
    </location>
</feature>
<feature type="region of interest" description="Disordered" evidence="1">
    <location>
        <begin position="1"/>
        <end position="23"/>
    </location>
</feature>
<keyword evidence="3" id="KW-1185">Reference proteome</keyword>
<evidence type="ECO:0000256" key="1">
    <source>
        <dbReference type="SAM" id="MobiDB-lite"/>
    </source>
</evidence>
<dbReference type="AlphaFoldDB" id="A0A5B7DWZ3"/>
<gene>
    <name evidence="2" type="ORF">E2C01_018948</name>
</gene>
<reference evidence="2 3" key="1">
    <citation type="submission" date="2019-05" db="EMBL/GenBank/DDBJ databases">
        <title>Another draft genome of Portunus trituberculatus and its Hox gene families provides insights of decapod evolution.</title>
        <authorList>
            <person name="Jeong J.-H."/>
            <person name="Song I."/>
            <person name="Kim S."/>
            <person name="Choi T."/>
            <person name="Kim D."/>
            <person name="Ryu S."/>
            <person name="Kim W."/>
        </authorList>
    </citation>
    <scope>NUCLEOTIDE SEQUENCE [LARGE SCALE GENOMIC DNA]</scope>
    <source>
        <tissue evidence="2">Muscle</tissue>
    </source>
</reference>
<organism evidence="2 3">
    <name type="scientific">Portunus trituberculatus</name>
    <name type="common">Swimming crab</name>
    <name type="synonym">Neptunus trituberculatus</name>
    <dbReference type="NCBI Taxonomy" id="210409"/>
    <lineage>
        <taxon>Eukaryota</taxon>
        <taxon>Metazoa</taxon>
        <taxon>Ecdysozoa</taxon>
        <taxon>Arthropoda</taxon>
        <taxon>Crustacea</taxon>
        <taxon>Multicrustacea</taxon>
        <taxon>Malacostraca</taxon>
        <taxon>Eumalacostraca</taxon>
        <taxon>Eucarida</taxon>
        <taxon>Decapoda</taxon>
        <taxon>Pleocyemata</taxon>
        <taxon>Brachyura</taxon>
        <taxon>Eubrachyura</taxon>
        <taxon>Portunoidea</taxon>
        <taxon>Portunidae</taxon>
        <taxon>Portuninae</taxon>
        <taxon>Portunus</taxon>
    </lineage>
</organism>
<dbReference type="Proteomes" id="UP000324222">
    <property type="component" value="Unassembled WGS sequence"/>
</dbReference>
<dbReference type="EMBL" id="VSRR010001515">
    <property type="protein sequence ID" value="MPC25825.1"/>
    <property type="molecule type" value="Genomic_DNA"/>
</dbReference>
<evidence type="ECO:0000313" key="3">
    <source>
        <dbReference type="Proteomes" id="UP000324222"/>
    </source>
</evidence>
<protein>
    <submittedName>
        <fullName evidence="2">Uncharacterized protein</fullName>
    </submittedName>
</protein>
<comment type="caution">
    <text evidence="2">The sequence shown here is derived from an EMBL/GenBank/DDBJ whole genome shotgun (WGS) entry which is preliminary data.</text>
</comment>